<protein>
    <recommendedName>
        <fullName evidence="4">1,4-beta-xylanase</fullName>
    </recommendedName>
</protein>
<feature type="chain" id="PRO_5032447622" description="1,4-beta-xylanase" evidence="1">
    <location>
        <begin position="24"/>
        <end position="393"/>
    </location>
</feature>
<dbReference type="Gene3D" id="3.20.20.80">
    <property type="entry name" value="Glycosidases"/>
    <property type="match status" value="1"/>
</dbReference>
<dbReference type="InterPro" id="IPR017853">
    <property type="entry name" value="GH"/>
</dbReference>
<feature type="signal peptide" evidence="1">
    <location>
        <begin position="1"/>
        <end position="23"/>
    </location>
</feature>
<sequence>MKQLLMACTLMLATWFGVAPAHGAETGRWSKAQAHAWYMQQRWIVGSNYVPADAINELEMWQADSFDPKRIDLELGWAQKMGMNTMRVFLHDLLWKQDPEGFKQRIRTFLTIAHKHGIKPIFVLFDSCWDPQPKLGPQHPPIPGVHNSGWVQSPGVAMTDPAQYPRFEAYVKDIVGTFAHDKRILAWDVWNEPDNPGGGDYDAQEPKHKFDLVAKLLPQVFAWARSQHPDQPLTSGVWHDPDWSKLDKLNAVERTQLTQSDIITFHSYDWPETFARRVQQLAVYGRPMICTEYMARSAGSTIDGILPLAKKLDVGMVNWGFVKGKTQTDLPWNSWQRPYTLQPPTIWFHDLLRKDGTPYRQREIDIIHDLATSPRGVVPAAALMLPVRLDHPG</sequence>
<keyword evidence="1" id="KW-0732">Signal</keyword>
<dbReference type="RefSeq" id="WP_052394568.1">
    <property type="nucleotide sequence ID" value="NZ_JACHET010000001.1"/>
</dbReference>
<proteinExistence type="predicted"/>
<dbReference type="AlphaFoldDB" id="A0A841KRD2"/>
<gene>
    <name evidence="2" type="ORF">HNQ86_001859</name>
</gene>
<dbReference type="Proteomes" id="UP000560000">
    <property type="component" value="Unassembled WGS sequence"/>
</dbReference>
<evidence type="ECO:0008006" key="4">
    <source>
        <dbReference type="Google" id="ProtNLM"/>
    </source>
</evidence>
<name>A0A841KRD2_9GAMM</name>
<organism evidence="2 3">
    <name type="scientific">Oleiagrimonas soli</name>
    <dbReference type="NCBI Taxonomy" id="1543381"/>
    <lineage>
        <taxon>Bacteria</taxon>
        <taxon>Pseudomonadati</taxon>
        <taxon>Pseudomonadota</taxon>
        <taxon>Gammaproteobacteria</taxon>
        <taxon>Lysobacterales</taxon>
        <taxon>Rhodanobacteraceae</taxon>
        <taxon>Oleiagrimonas</taxon>
    </lineage>
</organism>
<dbReference type="EMBL" id="JACHET010000001">
    <property type="protein sequence ID" value="MBB6184514.1"/>
    <property type="molecule type" value="Genomic_DNA"/>
</dbReference>
<evidence type="ECO:0000256" key="1">
    <source>
        <dbReference type="SAM" id="SignalP"/>
    </source>
</evidence>
<accession>A0A841KRD2</accession>
<dbReference type="SUPFAM" id="SSF51445">
    <property type="entry name" value="(Trans)glycosidases"/>
    <property type="match status" value="1"/>
</dbReference>
<comment type="caution">
    <text evidence="2">The sequence shown here is derived from an EMBL/GenBank/DDBJ whole genome shotgun (WGS) entry which is preliminary data.</text>
</comment>
<evidence type="ECO:0000313" key="3">
    <source>
        <dbReference type="Proteomes" id="UP000560000"/>
    </source>
</evidence>
<evidence type="ECO:0000313" key="2">
    <source>
        <dbReference type="EMBL" id="MBB6184514.1"/>
    </source>
</evidence>
<reference evidence="2 3" key="1">
    <citation type="submission" date="2020-08" db="EMBL/GenBank/DDBJ databases">
        <title>Genomic Encyclopedia of Type Strains, Phase IV (KMG-IV): sequencing the most valuable type-strain genomes for metagenomic binning, comparative biology and taxonomic classification.</title>
        <authorList>
            <person name="Goeker M."/>
        </authorList>
    </citation>
    <scope>NUCLEOTIDE SEQUENCE [LARGE SCALE GENOMIC DNA]</scope>
    <source>
        <strain evidence="2 3">DSM 107085</strain>
    </source>
</reference>